<reference evidence="7" key="1">
    <citation type="submission" date="2016-10" db="EMBL/GenBank/DDBJ databases">
        <authorList>
            <person name="Varghese N."/>
            <person name="Submissions S."/>
        </authorList>
    </citation>
    <scope>NUCLEOTIDE SEQUENCE [LARGE SCALE GENOMIC DNA]</scope>
    <source>
        <strain evidence="7">CBMB127</strain>
    </source>
</reference>
<dbReference type="PRINTS" id="PR01840">
    <property type="entry name" value="TATCFAMILY"/>
</dbReference>
<keyword evidence="7" id="KW-1185">Reference proteome</keyword>
<gene>
    <name evidence="5" type="primary">tatC</name>
    <name evidence="6" type="ORF">SAMN05192566_2433</name>
</gene>
<comment type="subunit">
    <text evidence="5">The Tat system comprises two distinct complexes: a TatABC complex, containing multiple copies of TatA, TatB and TatC subunits, and a separate TatA complex, containing only TatA subunits. Substrates initially bind to the TatABC complex, which probably triggers association of the separate TatA complex to form the active translocon.</text>
</comment>
<evidence type="ECO:0000313" key="6">
    <source>
        <dbReference type="EMBL" id="SDK79122.1"/>
    </source>
</evidence>
<evidence type="ECO:0000256" key="1">
    <source>
        <dbReference type="ARBA" id="ARBA00004141"/>
    </source>
</evidence>
<dbReference type="PANTHER" id="PTHR30371">
    <property type="entry name" value="SEC-INDEPENDENT PROTEIN TRANSLOCASE PROTEIN TATC"/>
    <property type="match status" value="1"/>
</dbReference>
<evidence type="ECO:0000256" key="2">
    <source>
        <dbReference type="ARBA" id="ARBA00022692"/>
    </source>
</evidence>
<evidence type="ECO:0000313" key="7">
    <source>
        <dbReference type="Proteomes" id="UP000198629"/>
    </source>
</evidence>
<keyword evidence="2 5" id="KW-0812">Transmembrane</keyword>
<feature type="transmembrane region" description="Helical" evidence="5">
    <location>
        <begin position="220"/>
        <end position="238"/>
    </location>
</feature>
<feature type="transmembrane region" description="Helical" evidence="5">
    <location>
        <begin position="20"/>
        <end position="39"/>
    </location>
</feature>
<keyword evidence="5" id="KW-0813">Transport</keyword>
<proteinExistence type="inferred from homology"/>
<dbReference type="AlphaFoldDB" id="A0A1G9ESF5"/>
<name>A0A1G9ESF5_9PROT</name>
<dbReference type="EMBL" id="FNFX01000005">
    <property type="protein sequence ID" value="SDK79122.1"/>
    <property type="molecule type" value="Genomic_DNA"/>
</dbReference>
<keyword evidence="3 5" id="KW-1133">Transmembrane helix</keyword>
<evidence type="ECO:0000256" key="3">
    <source>
        <dbReference type="ARBA" id="ARBA00022989"/>
    </source>
</evidence>
<dbReference type="HAMAP" id="MF_00902">
    <property type="entry name" value="TatC"/>
    <property type="match status" value="1"/>
</dbReference>
<dbReference type="GO" id="GO:0043953">
    <property type="term" value="P:protein transport by the Tat complex"/>
    <property type="evidence" value="ECO:0007669"/>
    <property type="project" value="UniProtKB-UniRule"/>
</dbReference>
<dbReference type="GO" id="GO:0065002">
    <property type="term" value="P:intracellular protein transmembrane transport"/>
    <property type="evidence" value="ECO:0007669"/>
    <property type="project" value="TreeGrafter"/>
</dbReference>
<dbReference type="PANTHER" id="PTHR30371:SF0">
    <property type="entry name" value="SEC-INDEPENDENT PROTEIN TRANSLOCASE PROTEIN TATC, CHLOROPLASTIC-RELATED"/>
    <property type="match status" value="1"/>
</dbReference>
<sequence length="251" mass="27187">MEQKSLTETMSHFYALRTTCIRIVIGLLLALAVTLPFANQLHQFFVAPLLSQLPAGGQMIATSVTSPFLIPLKIALYVAIALSLPNTLYQVWKFVQPGLYPKEKLVSVIGVLSSIVLFLLGAGFAFYVVIPVVFKFIIGSAPAGVAVMTEIGNYLDFLVSIMLAFGVSFQTPVIVVAIAYMGMVDISTLKAVRSYVIVGAFVIGAIFTPPDIISQCMLAIPLWLLYELGVLVASALVYKRDREGAQLLPNP</sequence>
<dbReference type="GO" id="GO:0033281">
    <property type="term" value="C:TAT protein transport complex"/>
    <property type="evidence" value="ECO:0007669"/>
    <property type="project" value="UniProtKB-UniRule"/>
</dbReference>
<comment type="similarity">
    <text evidence="5">Belongs to the TatC family.</text>
</comment>
<keyword evidence="5" id="KW-1003">Cell membrane</keyword>
<comment type="subcellular location">
    <subcellularLocation>
        <location evidence="5">Cell membrane</location>
        <topology evidence="5">Multi-pass membrane protein</topology>
    </subcellularLocation>
    <subcellularLocation>
        <location evidence="1">Membrane</location>
        <topology evidence="1">Multi-pass membrane protein</topology>
    </subcellularLocation>
</comment>
<keyword evidence="5" id="KW-0653">Protein transport</keyword>
<evidence type="ECO:0000256" key="5">
    <source>
        <dbReference type="HAMAP-Rule" id="MF_00902"/>
    </source>
</evidence>
<dbReference type="STRING" id="492660.SAMN05192566_2433"/>
<keyword evidence="4 5" id="KW-0472">Membrane</keyword>
<keyword evidence="5" id="KW-0811">Translocation</keyword>
<organism evidence="6 7">
    <name type="scientific">Methylophilus rhizosphaerae</name>
    <dbReference type="NCBI Taxonomy" id="492660"/>
    <lineage>
        <taxon>Bacteria</taxon>
        <taxon>Pseudomonadati</taxon>
        <taxon>Pseudomonadota</taxon>
        <taxon>Betaproteobacteria</taxon>
        <taxon>Nitrosomonadales</taxon>
        <taxon>Methylophilaceae</taxon>
        <taxon>Methylophilus</taxon>
    </lineage>
</organism>
<feature type="transmembrane region" description="Helical" evidence="5">
    <location>
        <begin position="158"/>
        <end position="180"/>
    </location>
</feature>
<dbReference type="RefSeq" id="WP_091472427.1">
    <property type="nucleotide sequence ID" value="NZ_FNFX01000005.1"/>
</dbReference>
<dbReference type="OrthoDB" id="9777044at2"/>
<dbReference type="InterPro" id="IPR002033">
    <property type="entry name" value="TatC"/>
</dbReference>
<dbReference type="Proteomes" id="UP000198629">
    <property type="component" value="Unassembled WGS sequence"/>
</dbReference>
<feature type="transmembrane region" description="Helical" evidence="5">
    <location>
        <begin position="105"/>
        <end position="138"/>
    </location>
</feature>
<accession>A0A1G9ESF5</accession>
<dbReference type="Pfam" id="PF00902">
    <property type="entry name" value="TatC"/>
    <property type="match status" value="1"/>
</dbReference>
<feature type="transmembrane region" description="Helical" evidence="5">
    <location>
        <begin position="192"/>
        <end position="208"/>
    </location>
</feature>
<evidence type="ECO:0000256" key="4">
    <source>
        <dbReference type="ARBA" id="ARBA00023136"/>
    </source>
</evidence>
<dbReference type="GO" id="GO:0009977">
    <property type="term" value="F:proton motive force dependent protein transmembrane transporter activity"/>
    <property type="evidence" value="ECO:0007669"/>
    <property type="project" value="TreeGrafter"/>
</dbReference>
<feature type="transmembrane region" description="Helical" evidence="5">
    <location>
        <begin position="59"/>
        <end position="84"/>
    </location>
</feature>
<dbReference type="NCBIfam" id="TIGR00945">
    <property type="entry name" value="tatC"/>
    <property type="match status" value="1"/>
</dbReference>
<comment type="function">
    <text evidence="5">Part of the twin-arginine translocation (Tat) system that transports large folded proteins containing a characteristic twin-arginine motif in their signal peptide across membranes. Together with TatB, TatC is part of a receptor directly interacting with Tat signal peptides.</text>
</comment>
<protein>
    <recommendedName>
        <fullName evidence="5">Sec-independent protein translocase protein TatC</fullName>
    </recommendedName>
</protein>